<protein>
    <submittedName>
        <fullName evidence="1">Uncharacterized protein</fullName>
    </submittedName>
</protein>
<dbReference type="Proteomes" id="UP001143856">
    <property type="component" value="Unassembled WGS sequence"/>
</dbReference>
<keyword evidence="2" id="KW-1185">Reference proteome</keyword>
<evidence type="ECO:0000313" key="2">
    <source>
        <dbReference type="Proteomes" id="UP001143856"/>
    </source>
</evidence>
<evidence type="ECO:0000313" key="1">
    <source>
        <dbReference type="EMBL" id="KAJ2971479.1"/>
    </source>
</evidence>
<comment type="caution">
    <text evidence="1">The sequence shown here is derived from an EMBL/GenBank/DDBJ whole genome shotgun (WGS) entry which is preliminary data.</text>
</comment>
<accession>A0ACC1MXU8</accession>
<name>A0ACC1MXU8_9PEZI</name>
<dbReference type="EMBL" id="JAPDGR010003380">
    <property type="protein sequence ID" value="KAJ2971479.1"/>
    <property type="molecule type" value="Genomic_DNA"/>
</dbReference>
<proteinExistence type="predicted"/>
<reference evidence="1" key="1">
    <citation type="submission" date="2022-10" db="EMBL/GenBank/DDBJ databases">
        <title>Genome Sequence of Xylaria curta.</title>
        <authorList>
            <person name="Buettner E."/>
        </authorList>
    </citation>
    <scope>NUCLEOTIDE SEQUENCE</scope>
    <source>
        <strain evidence="1">Babe10</strain>
    </source>
</reference>
<sequence length="256" mass="30056">MSSDFVHKFATFSIPDPRLPPRDDEVVDFLRTCADRWWDKDILTQHQNANSYYPFNARSLVNIVMKSSVAADDPASERIMRFVERFNYHAALDWSALDTKRKTDILYEHFGRLDELFFFGLITGEVDGLSGRAPLVLLETDPDRYSDKLGAFKPTTAKIVIWLRDYDFEQLFLTLAHEMTHGFLSIFSDTRHKSHYEWVDQSSGHGKMFWMLLRFLINSIFTFTKSNYFWSQILVSEDEHYDCVIEQHGPSRPRFV</sequence>
<gene>
    <name evidence="1" type="ORF">NUW58_g9408</name>
</gene>
<organism evidence="1 2">
    <name type="scientific">Xylaria curta</name>
    <dbReference type="NCBI Taxonomy" id="42375"/>
    <lineage>
        <taxon>Eukaryota</taxon>
        <taxon>Fungi</taxon>
        <taxon>Dikarya</taxon>
        <taxon>Ascomycota</taxon>
        <taxon>Pezizomycotina</taxon>
        <taxon>Sordariomycetes</taxon>
        <taxon>Xylariomycetidae</taxon>
        <taxon>Xylariales</taxon>
        <taxon>Xylariaceae</taxon>
        <taxon>Xylaria</taxon>
    </lineage>
</organism>